<dbReference type="AlphaFoldDB" id="A0A347U563"/>
<dbReference type="EMBL" id="NXIG01000023">
    <property type="protein sequence ID" value="RXI28326.1"/>
    <property type="molecule type" value="Genomic_DNA"/>
</dbReference>
<evidence type="ECO:0000313" key="3">
    <source>
        <dbReference type="Proteomes" id="UP000262582"/>
    </source>
</evidence>
<dbReference type="RefSeq" id="WP_118916239.1">
    <property type="nucleotide sequence ID" value="NZ_CP032097.1"/>
</dbReference>
<gene>
    <name evidence="1" type="ORF">AELL_0296</name>
    <name evidence="2" type="ORF">CP962_13965</name>
</gene>
<reference evidence="2 4" key="1">
    <citation type="submission" date="2017-09" db="EMBL/GenBank/DDBJ databases">
        <title>Genomics of the genus Arcobacter.</title>
        <authorList>
            <person name="Perez-Cataluna A."/>
            <person name="Figueras M.J."/>
            <person name="Salas-Masso N."/>
        </authorList>
    </citation>
    <scope>NUCLEOTIDE SEQUENCE [LARGE SCALE GENOMIC DNA]</scope>
    <source>
        <strain evidence="2 4">CECT 7837</strain>
    </source>
</reference>
<evidence type="ECO:0008006" key="5">
    <source>
        <dbReference type="Google" id="ProtNLM"/>
    </source>
</evidence>
<evidence type="ECO:0000313" key="2">
    <source>
        <dbReference type="EMBL" id="RXI28326.1"/>
    </source>
</evidence>
<evidence type="ECO:0000313" key="4">
    <source>
        <dbReference type="Proteomes" id="UP000290588"/>
    </source>
</evidence>
<dbReference type="EMBL" id="CP032097">
    <property type="protein sequence ID" value="AXX93991.1"/>
    <property type="molecule type" value="Genomic_DNA"/>
</dbReference>
<organism evidence="2 4">
    <name type="scientific">Arcobacter ellisii</name>
    <dbReference type="NCBI Taxonomy" id="913109"/>
    <lineage>
        <taxon>Bacteria</taxon>
        <taxon>Pseudomonadati</taxon>
        <taxon>Campylobacterota</taxon>
        <taxon>Epsilonproteobacteria</taxon>
        <taxon>Campylobacterales</taxon>
        <taxon>Arcobacteraceae</taxon>
        <taxon>Arcobacter</taxon>
    </lineage>
</organism>
<proteinExistence type="predicted"/>
<keyword evidence="3" id="KW-1185">Reference proteome</keyword>
<reference evidence="1 3" key="2">
    <citation type="submission" date="2018-08" db="EMBL/GenBank/DDBJ databases">
        <title>Complete genome of the Arcobacter ellisii type strain LMG 26155.</title>
        <authorList>
            <person name="Miller W.G."/>
            <person name="Yee E."/>
            <person name="Bono J.L."/>
        </authorList>
    </citation>
    <scope>NUCLEOTIDE SEQUENCE [LARGE SCALE GENOMIC DNA]</scope>
    <source>
        <strain evidence="1 3">LMG 26155</strain>
    </source>
</reference>
<name>A0A347U563_9BACT</name>
<accession>A0A347U563</accession>
<dbReference type="KEGG" id="aell:AELL_0296"/>
<sequence length="66" mass="7647">MIDKDKIGLKEVLAIDGRYSYSKVSKILGKIGDEKAQEIGLIPRIHSKNGKKRIFKMEEVKKWMEK</sequence>
<evidence type="ECO:0000313" key="1">
    <source>
        <dbReference type="EMBL" id="AXX93991.1"/>
    </source>
</evidence>
<protein>
    <recommendedName>
        <fullName evidence="5">Helix-turn-helix domain-containing protein</fullName>
    </recommendedName>
</protein>
<dbReference type="Proteomes" id="UP000262582">
    <property type="component" value="Chromosome"/>
</dbReference>
<dbReference type="Proteomes" id="UP000290588">
    <property type="component" value="Unassembled WGS sequence"/>
</dbReference>